<dbReference type="PROSITE" id="PS50297">
    <property type="entry name" value="ANK_REP_REGION"/>
    <property type="match status" value="1"/>
</dbReference>
<dbReference type="AlphaFoldDB" id="A0A232EK10"/>
<reference evidence="5 6" key="1">
    <citation type="journal article" date="2017" name="Curr. Biol.">
        <title>The Evolution of Venom by Co-option of Single-Copy Genes.</title>
        <authorList>
            <person name="Martinson E.O."/>
            <person name="Mrinalini"/>
            <person name="Kelkar Y.D."/>
            <person name="Chang C.H."/>
            <person name="Werren J.H."/>
        </authorList>
    </citation>
    <scope>NUCLEOTIDE SEQUENCE [LARGE SCALE GENOMIC DNA]</scope>
    <source>
        <strain evidence="5 6">Alberta</strain>
        <tissue evidence="5">Whole body</tissue>
    </source>
</reference>
<dbReference type="Proteomes" id="UP000215335">
    <property type="component" value="Unassembled WGS sequence"/>
</dbReference>
<dbReference type="InterPro" id="IPR036770">
    <property type="entry name" value="Ankyrin_rpt-contain_sf"/>
</dbReference>
<keyword evidence="6" id="KW-1185">Reference proteome</keyword>
<dbReference type="InterPro" id="IPR002110">
    <property type="entry name" value="Ankyrin_rpt"/>
</dbReference>
<comment type="caution">
    <text evidence="5">The sequence shown here is derived from an EMBL/GenBank/DDBJ whole genome shotgun (WGS) entry which is preliminary data.</text>
</comment>
<feature type="region of interest" description="Disordered" evidence="4">
    <location>
        <begin position="332"/>
        <end position="351"/>
    </location>
</feature>
<keyword evidence="1" id="KW-0677">Repeat</keyword>
<organism evidence="5 6">
    <name type="scientific">Trichomalopsis sarcophagae</name>
    <dbReference type="NCBI Taxonomy" id="543379"/>
    <lineage>
        <taxon>Eukaryota</taxon>
        <taxon>Metazoa</taxon>
        <taxon>Ecdysozoa</taxon>
        <taxon>Arthropoda</taxon>
        <taxon>Hexapoda</taxon>
        <taxon>Insecta</taxon>
        <taxon>Pterygota</taxon>
        <taxon>Neoptera</taxon>
        <taxon>Endopterygota</taxon>
        <taxon>Hymenoptera</taxon>
        <taxon>Apocrita</taxon>
        <taxon>Proctotrupomorpha</taxon>
        <taxon>Chalcidoidea</taxon>
        <taxon>Pteromalidae</taxon>
        <taxon>Pteromalinae</taxon>
        <taxon>Trichomalopsis</taxon>
    </lineage>
</organism>
<dbReference type="STRING" id="543379.A0A232EK10"/>
<dbReference type="PANTHER" id="PTHR24198:SF165">
    <property type="entry name" value="ANKYRIN REPEAT-CONTAINING PROTEIN-RELATED"/>
    <property type="match status" value="1"/>
</dbReference>
<dbReference type="PANTHER" id="PTHR24198">
    <property type="entry name" value="ANKYRIN REPEAT AND PROTEIN KINASE DOMAIN-CONTAINING PROTEIN"/>
    <property type="match status" value="1"/>
</dbReference>
<evidence type="ECO:0000256" key="1">
    <source>
        <dbReference type="ARBA" id="ARBA00022737"/>
    </source>
</evidence>
<gene>
    <name evidence="5" type="ORF">TSAR_011278</name>
</gene>
<accession>A0A232EK10</accession>
<keyword evidence="2 3" id="KW-0040">ANK repeat</keyword>
<sequence length="351" mass="40597">MVICGGQQIIIKYFLRTPVDWSLSKRIIGTPPKIIALEYGRLDILVRLLKTEKLDERKTAYTNICGSNSLHYAISRGNYKATKILLEAGANPNSLDHFDQTPLEKACRESPEILNNHNPTERDLSPLPLRKTKCRAAIERRDRHKFTGSRRQMSSIHQNDDVLGTLINYKADWRVTCKPGENALHVAVGFGTPRALKIILERGNCHLDERNLLGATALKIAFRADAYEKMDTLLQKSDIRRTTNVENKITLKNYHPVLYKDFENACLEWQRTIETTFVREITFRDLVRKPISHLLEMSGTFAFQQQEGKFYYDRFPIYGSVIMKTTRRTSFQTEKFKNHSSKTKERNNTMK</sequence>
<evidence type="ECO:0000256" key="2">
    <source>
        <dbReference type="ARBA" id="ARBA00023043"/>
    </source>
</evidence>
<name>A0A232EK10_9HYME</name>
<evidence type="ECO:0000313" key="6">
    <source>
        <dbReference type="Proteomes" id="UP000215335"/>
    </source>
</evidence>
<evidence type="ECO:0000256" key="3">
    <source>
        <dbReference type="PROSITE-ProRule" id="PRU00023"/>
    </source>
</evidence>
<dbReference type="EMBL" id="NNAY01003914">
    <property type="protein sequence ID" value="OXU18662.1"/>
    <property type="molecule type" value="Genomic_DNA"/>
</dbReference>
<evidence type="ECO:0000256" key="4">
    <source>
        <dbReference type="SAM" id="MobiDB-lite"/>
    </source>
</evidence>
<feature type="repeat" description="ANK" evidence="3">
    <location>
        <begin position="65"/>
        <end position="97"/>
    </location>
</feature>
<protein>
    <submittedName>
        <fullName evidence="5">Uncharacterized protein</fullName>
    </submittedName>
</protein>
<evidence type="ECO:0000313" key="5">
    <source>
        <dbReference type="EMBL" id="OXU18662.1"/>
    </source>
</evidence>
<proteinExistence type="predicted"/>
<dbReference type="SMART" id="SM00248">
    <property type="entry name" value="ANK"/>
    <property type="match status" value="3"/>
</dbReference>
<dbReference type="PROSITE" id="PS50088">
    <property type="entry name" value="ANK_REPEAT"/>
    <property type="match status" value="1"/>
</dbReference>
<dbReference type="SUPFAM" id="SSF48403">
    <property type="entry name" value="Ankyrin repeat"/>
    <property type="match status" value="1"/>
</dbReference>
<dbReference type="Pfam" id="PF12796">
    <property type="entry name" value="Ank_2"/>
    <property type="match status" value="2"/>
</dbReference>
<dbReference type="Gene3D" id="1.25.40.20">
    <property type="entry name" value="Ankyrin repeat-containing domain"/>
    <property type="match status" value="2"/>
</dbReference>
<feature type="compositionally biased region" description="Basic and acidic residues" evidence="4">
    <location>
        <begin position="334"/>
        <end position="351"/>
    </location>
</feature>